<evidence type="ECO:0000256" key="4">
    <source>
        <dbReference type="ARBA" id="ARBA00022692"/>
    </source>
</evidence>
<name>A0A3A2Z3W2_9EURO</name>
<protein>
    <submittedName>
        <fullName evidence="11">Receptor</fullName>
    </submittedName>
</protein>
<comment type="caution">
    <text evidence="11">The sequence shown here is derived from an EMBL/GenBank/DDBJ whole genome shotgun (WGS) entry which is preliminary data.</text>
</comment>
<evidence type="ECO:0000256" key="9">
    <source>
        <dbReference type="ARBA" id="ARBA00023224"/>
    </source>
</evidence>
<comment type="similarity">
    <text evidence="2">Belongs to the G-protein coupled receptor 4 family.</text>
</comment>
<evidence type="ECO:0000313" key="11">
    <source>
        <dbReference type="EMBL" id="RJE17546.1"/>
    </source>
</evidence>
<evidence type="ECO:0000256" key="7">
    <source>
        <dbReference type="ARBA" id="ARBA00023136"/>
    </source>
</evidence>
<feature type="transmembrane region" description="Helical" evidence="10">
    <location>
        <begin position="163"/>
        <end position="190"/>
    </location>
</feature>
<dbReference type="PRINTS" id="PR00899">
    <property type="entry name" value="GPCRSTE3"/>
</dbReference>
<feature type="transmembrane region" description="Helical" evidence="10">
    <location>
        <begin position="42"/>
        <end position="61"/>
    </location>
</feature>
<feature type="transmembrane region" description="Helical" evidence="10">
    <location>
        <begin position="277"/>
        <end position="293"/>
    </location>
</feature>
<sequence>MASTGIYPQAVVIPVLSLISLLFGIVPLFLHAKNRNYPASCLICWFSILNLFNIINAFIWPHDNLETWWSGVGLCDVEVKLMTASYVAVPGTLVCIFRSLSCVLDTRSATVVPTRQQRWRSRFMLTLFCVVAPVIAMITNIVYQARRYYLFGIAGCVNDYDQSFMSFLLAWIWPLVICLIAAWYCGLVLYRLHKYRHEFGIILSSANSRMNKSRFLRLFFLAFLMLLGILPVQAFIVYYNSVLVGPWHPYSWAGAHASNWYDIPKVPSDGNVFFDRWIPIVGNFMIFAFFGCGKDATRIYRLVLFKLGFSHCFPRLTKSSLTSTTQSNPTPNAGESFSSKAKLLLHRGTPFISKTTPRPHDHDLGLNSSQIRRPRKAWFRFPWLRSNQTLVADGEALVSLPRFSGPSNTVCTTAWAGTSQSRGSCDLTPTTLPSPERQEFIRVKQEISQQSEMQG</sequence>
<dbReference type="GO" id="GO:0005886">
    <property type="term" value="C:plasma membrane"/>
    <property type="evidence" value="ECO:0007669"/>
    <property type="project" value="TreeGrafter"/>
</dbReference>
<evidence type="ECO:0000256" key="10">
    <source>
        <dbReference type="SAM" id="Phobius"/>
    </source>
</evidence>
<dbReference type="PANTHER" id="PTHR28097">
    <property type="entry name" value="PHEROMONE A FACTOR RECEPTOR"/>
    <property type="match status" value="1"/>
</dbReference>
<evidence type="ECO:0000256" key="2">
    <source>
        <dbReference type="ARBA" id="ARBA00011085"/>
    </source>
</evidence>
<keyword evidence="4 10" id="KW-0812">Transmembrane</keyword>
<gene>
    <name evidence="11" type="ORF">PHISCL_10118</name>
</gene>
<keyword evidence="8 11" id="KW-0675">Receptor</keyword>
<evidence type="ECO:0000313" key="12">
    <source>
        <dbReference type="Proteomes" id="UP000266188"/>
    </source>
</evidence>
<dbReference type="GO" id="GO:0004932">
    <property type="term" value="F:mating-type factor pheromone receptor activity"/>
    <property type="evidence" value="ECO:0007669"/>
    <property type="project" value="InterPro"/>
</dbReference>
<keyword evidence="6" id="KW-0297">G-protein coupled receptor</keyword>
<dbReference type="CDD" id="cd14966">
    <property type="entry name" value="7tmD_STE3"/>
    <property type="match status" value="1"/>
</dbReference>
<dbReference type="Proteomes" id="UP000266188">
    <property type="component" value="Unassembled WGS sequence"/>
</dbReference>
<keyword evidence="12" id="KW-1185">Reference proteome</keyword>
<dbReference type="GO" id="GO:0000750">
    <property type="term" value="P:pheromone-dependent signal transduction involved in conjugation with cellular fusion"/>
    <property type="evidence" value="ECO:0007669"/>
    <property type="project" value="TreeGrafter"/>
</dbReference>
<feature type="transmembrane region" description="Helical" evidence="10">
    <location>
        <begin position="123"/>
        <end position="143"/>
    </location>
</feature>
<accession>A0A3A2Z3W2</accession>
<evidence type="ECO:0000256" key="6">
    <source>
        <dbReference type="ARBA" id="ARBA00023040"/>
    </source>
</evidence>
<feature type="transmembrane region" description="Helical" evidence="10">
    <location>
        <begin position="81"/>
        <end position="103"/>
    </location>
</feature>
<dbReference type="InterPro" id="IPR001499">
    <property type="entry name" value="GPCR_STE3"/>
</dbReference>
<evidence type="ECO:0000256" key="1">
    <source>
        <dbReference type="ARBA" id="ARBA00004141"/>
    </source>
</evidence>
<evidence type="ECO:0000256" key="8">
    <source>
        <dbReference type="ARBA" id="ARBA00023170"/>
    </source>
</evidence>
<dbReference type="Pfam" id="PF02076">
    <property type="entry name" value="STE3"/>
    <property type="match status" value="1"/>
</dbReference>
<proteinExistence type="inferred from homology"/>
<comment type="subcellular location">
    <subcellularLocation>
        <location evidence="1">Membrane</location>
        <topology evidence="1">Multi-pass membrane protein</topology>
    </subcellularLocation>
</comment>
<feature type="transmembrane region" description="Helical" evidence="10">
    <location>
        <begin position="218"/>
        <end position="239"/>
    </location>
</feature>
<reference evidence="12" key="1">
    <citation type="submission" date="2017-02" db="EMBL/GenBank/DDBJ databases">
        <authorList>
            <person name="Tafer H."/>
            <person name="Lopandic K."/>
        </authorList>
    </citation>
    <scope>NUCLEOTIDE SEQUENCE [LARGE SCALE GENOMIC DNA]</scope>
    <source>
        <strain evidence="12">CBS 366.77</strain>
    </source>
</reference>
<dbReference type="EMBL" id="MVGC01000854">
    <property type="protein sequence ID" value="RJE17546.1"/>
    <property type="molecule type" value="Genomic_DNA"/>
</dbReference>
<feature type="transmembrane region" description="Helical" evidence="10">
    <location>
        <begin position="6"/>
        <end position="30"/>
    </location>
</feature>
<evidence type="ECO:0000256" key="3">
    <source>
        <dbReference type="ARBA" id="ARBA00022507"/>
    </source>
</evidence>
<keyword evidence="5 10" id="KW-1133">Transmembrane helix</keyword>
<dbReference type="PANTHER" id="PTHR28097:SF1">
    <property type="entry name" value="PHEROMONE A FACTOR RECEPTOR"/>
    <property type="match status" value="1"/>
</dbReference>
<keyword evidence="3" id="KW-0589">Pheromone response</keyword>
<keyword evidence="9" id="KW-0807">Transducer</keyword>
<dbReference type="AlphaFoldDB" id="A0A3A2Z3W2"/>
<evidence type="ECO:0000256" key="5">
    <source>
        <dbReference type="ARBA" id="ARBA00022989"/>
    </source>
</evidence>
<organism evidence="11 12">
    <name type="scientific">Aspergillus sclerotialis</name>
    <dbReference type="NCBI Taxonomy" id="2070753"/>
    <lineage>
        <taxon>Eukaryota</taxon>
        <taxon>Fungi</taxon>
        <taxon>Dikarya</taxon>
        <taxon>Ascomycota</taxon>
        <taxon>Pezizomycotina</taxon>
        <taxon>Eurotiomycetes</taxon>
        <taxon>Eurotiomycetidae</taxon>
        <taxon>Eurotiales</taxon>
        <taxon>Aspergillaceae</taxon>
        <taxon>Aspergillus</taxon>
        <taxon>Aspergillus subgen. Polypaecilum</taxon>
    </lineage>
</organism>
<dbReference type="STRING" id="2070753.A0A3A2Z3W2"/>
<dbReference type="OrthoDB" id="2874149at2759"/>
<keyword evidence="7 10" id="KW-0472">Membrane</keyword>